<reference evidence="2 3" key="1">
    <citation type="submission" date="2019-02" db="EMBL/GenBank/DDBJ databases">
        <title>Genomic Encyclopedia of Type Strains, Phase IV (KMG-IV): sequencing the most valuable type-strain genomes for metagenomic binning, comparative biology and taxonomic classification.</title>
        <authorList>
            <person name="Goeker M."/>
        </authorList>
    </citation>
    <scope>NUCLEOTIDE SEQUENCE [LARGE SCALE GENOMIC DNA]</scope>
    <source>
        <strain evidence="2 3">DSM 29486</strain>
    </source>
</reference>
<feature type="transmembrane region" description="Helical" evidence="1">
    <location>
        <begin position="79"/>
        <end position="97"/>
    </location>
</feature>
<comment type="caution">
    <text evidence="2">The sequence shown here is derived from an EMBL/GenBank/DDBJ whole genome shotgun (WGS) entry which is preliminary data.</text>
</comment>
<feature type="transmembrane region" description="Helical" evidence="1">
    <location>
        <begin position="46"/>
        <end position="67"/>
    </location>
</feature>
<evidence type="ECO:0000313" key="3">
    <source>
        <dbReference type="Proteomes" id="UP000292927"/>
    </source>
</evidence>
<gene>
    <name evidence="2" type="ORF">EV209_1864</name>
</gene>
<evidence type="ECO:0000256" key="1">
    <source>
        <dbReference type="SAM" id="Phobius"/>
    </source>
</evidence>
<feature type="transmembrane region" description="Helical" evidence="1">
    <location>
        <begin position="103"/>
        <end position="124"/>
    </location>
</feature>
<proteinExistence type="predicted"/>
<protein>
    <submittedName>
        <fullName evidence="2">Uncharacterized protein</fullName>
    </submittedName>
</protein>
<dbReference type="AlphaFoldDB" id="A0A4Q7PIT2"/>
<keyword evidence="3" id="KW-1185">Reference proteome</keyword>
<dbReference type="RefSeq" id="WP_130435151.1">
    <property type="nucleotide sequence ID" value="NZ_SGXF01000003.1"/>
</dbReference>
<name>A0A4Q7PIT2_9FIRM</name>
<feature type="transmembrane region" description="Helical" evidence="1">
    <location>
        <begin position="136"/>
        <end position="157"/>
    </location>
</feature>
<evidence type="ECO:0000313" key="2">
    <source>
        <dbReference type="EMBL" id="RZT00542.1"/>
    </source>
</evidence>
<sequence>MKPITRSTIFSILFTCIAGCLLHFVYEWSGNSWITAWFSPINESTWEHLKLLFFPAMLVSILESLFLRQFYPGLLFYRFWGICAGLAAIVVLFYSYTGILGFHLLWADIACFILGVLTAFLLSLRQTLKNPKRHTGTVAAVSGFLVLTACFVFFSFWQPAIGLFTAP</sequence>
<feature type="transmembrane region" description="Helical" evidence="1">
    <location>
        <begin position="7"/>
        <end position="26"/>
    </location>
</feature>
<dbReference type="Proteomes" id="UP000292927">
    <property type="component" value="Unassembled WGS sequence"/>
</dbReference>
<accession>A0A4Q7PIT2</accession>
<organism evidence="2 3">
    <name type="scientific">Cuneatibacter caecimuris</name>
    <dbReference type="NCBI Taxonomy" id="1796618"/>
    <lineage>
        <taxon>Bacteria</taxon>
        <taxon>Bacillati</taxon>
        <taxon>Bacillota</taxon>
        <taxon>Clostridia</taxon>
        <taxon>Lachnospirales</taxon>
        <taxon>Lachnospiraceae</taxon>
        <taxon>Cuneatibacter</taxon>
    </lineage>
</organism>
<keyword evidence="1" id="KW-1133">Transmembrane helix</keyword>
<dbReference type="Pfam" id="PF20122">
    <property type="entry name" value="DUF6512"/>
    <property type="match status" value="1"/>
</dbReference>
<keyword evidence="1" id="KW-0812">Transmembrane</keyword>
<dbReference type="InterPro" id="IPR045407">
    <property type="entry name" value="DUF6512"/>
</dbReference>
<dbReference type="EMBL" id="SGXF01000003">
    <property type="protein sequence ID" value="RZT00542.1"/>
    <property type="molecule type" value="Genomic_DNA"/>
</dbReference>
<dbReference type="OrthoDB" id="48209at2"/>
<keyword evidence="1" id="KW-0472">Membrane</keyword>